<dbReference type="GO" id="GO:0043041">
    <property type="term" value="P:amino acid activation for nonribosomal peptide biosynthetic process"/>
    <property type="evidence" value="ECO:0007669"/>
    <property type="project" value="TreeGrafter"/>
</dbReference>
<organism evidence="2 3">
    <name type="scientific">Rhizocola hellebori</name>
    <dbReference type="NCBI Taxonomy" id="1392758"/>
    <lineage>
        <taxon>Bacteria</taxon>
        <taxon>Bacillati</taxon>
        <taxon>Actinomycetota</taxon>
        <taxon>Actinomycetes</taxon>
        <taxon>Micromonosporales</taxon>
        <taxon>Micromonosporaceae</taxon>
        <taxon>Rhizocola</taxon>
    </lineage>
</organism>
<dbReference type="InterPro" id="IPR023213">
    <property type="entry name" value="CAT-like_dom_sf"/>
</dbReference>
<comment type="caution">
    <text evidence="2">The sequence shown here is derived from an EMBL/GenBank/DDBJ whole genome shotgun (WGS) entry which is preliminary data.</text>
</comment>
<dbReference type="InterPro" id="IPR001242">
    <property type="entry name" value="Condensation_dom"/>
</dbReference>
<dbReference type="GO" id="GO:0047527">
    <property type="term" value="F:2,3-dihydroxybenzoate-serine ligase activity"/>
    <property type="evidence" value="ECO:0007669"/>
    <property type="project" value="TreeGrafter"/>
</dbReference>
<dbReference type="EMBL" id="BONY01000005">
    <property type="protein sequence ID" value="GIH02956.1"/>
    <property type="molecule type" value="Genomic_DNA"/>
</dbReference>
<proteinExistence type="predicted"/>
<dbReference type="AlphaFoldDB" id="A0A8J3Q3G4"/>
<keyword evidence="3" id="KW-1185">Reference proteome</keyword>
<dbReference type="Proteomes" id="UP000612899">
    <property type="component" value="Unassembled WGS sequence"/>
</dbReference>
<feature type="domain" description="Condensation" evidence="1">
    <location>
        <begin position="59"/>
        <end position="438"/>
    </location>
</feature>
<dbReference type="GO" id="GO:0031177">
    <property type="term" value="F:phosphopantetheine binding"/>
    <property type="evidence" value="ECO:0007669"/>
    <property type="project" value="TreeGrafter"/>
</dbReference>
<evidence type="ECO:0000313" key="3">
    <source>
        <dbReference type="Proteomes" id="UP000612899"/>
    </source>
</evidence>
<dbReference type="GO" id="GO:0005829">
    <property type="term" value="C:cytosol"/>
    <property type="evidence" value="ECO:0007669"/>
    <property type="project" value="TreeGrafter"/>
</dbReference>
<sequence>MQTFADFRGDRAVSAPLTWGQYAIWKAIVALAPGDAVLNQQRLLTVPNRAECAVADAAGAIGALISRHESLRTRIRDDKGELRQEVASAGRLPLTVVDCDRLDVFATADALVHQLAQPRFDYAAGWPLRVGLVVADGRVRHIALVASHAAMDAYAADVVLRELRVLLLRGGIAAAPELQPVDLAQRERESGARLTDRAIAYWLDRYAGLPASMFEPVGPAESPRYQKASLISAAAEAAVRICAARHQTSTSTVLLTATAGLMAAWTGHRSCGLLTISGNRLQPGHQGLVAPTNQLGLVALQVEPRESFAQLLPRAWQAALQGYRHAYCDPVALNEALEAAGRSHGAEMQPHCLFNDVRQSADTDLAGVVPDKSLVIATRGDSTLTWPERFERFNWRFFLEVQNAPGALNLRLAADTECLPSAEVERFLRAMDRLLVDAALGDVHFADCVRHAA</sequence>
<accession>A0A8J3Q3G4</accession>
<protein>
    <recommendedName>
        <fullName evidence="1">Condensation domain-containing protein</fullName>
    </recommendedName>
</protein>
<dbReference type="GO" id="GO:0009239">
    <property type="term" value="P:enterobactin biosynthetic process"/>
    <property type="evidence" value="ECO:0007669"/>
    <property type="project" value="TreeGrafter"/>
</dbReference>
<evidence type="ECO:0000259" key="1">
    <source>
        <dbReference type="Pfam" id="PF00668"/>
    </source>
</evidence>
<reference evidence="2" key="1">
    <citation type="submission" date="2021-01" db="EMBL/GenBank/DDBJ databases">
        <title>Whole genome shotgun sequence of Rhizocola hellebori NBRC 109834.</title>
        <authorList>
            <person name="Komaki H."/>
            <person name="Tamura T."/>
        </authorList>
    </citation>
    <scope>NUCLEOTIDE SEQUENCE</scope>
    <source>
        <strain evidence="2">NBRC 109834</strain>
    </source>
</reference>
<name>A0A8J3Q3G4_9ACTN</name>
<dbReference type="RefSeq" id="WP_203906888.1">
    <property type="nucleotide sequence ID" value="NZ_BONY01000005.1"/>
</dbReference>
<dbReference type="Gene3D" id="3.30.559.10">
    <property type="entry name" value="Chloramphenicol acetyltransferase-like domain"/>
    <property type="match status" value="1"/>
</dbReference>
<evidence type="ECO:0000313" key="2">
    <source>
        <dbReference type="EMBL" id="GIH02956.1"/>
    </source>
</evidence>
<dbReference type="GO" id="GO:0008610">
    <property type="term" value="P:lipid biosynthetic process"/>
    <property type="evidence" value="ECO:0007669"/>
    <property type="project" value="UniProtKB-ARBA"/>
</dbReference>
<dbReference type="PANTHER" id="PTHR45527:SF1">
    <property type="entry name" value="FATTY ACID SYNTHASE"/>
    <property type="match status" value="1"/>
</dbReference>
<dbReference type="PANTHER" id="PTHR45527">
    <property type="entry name" value="NONRIBOSOMAL PEPTIDE SYNTHETASE"/>
    <property type="match status" value="1"/>
</dbReference>
<dbReference type="Gene3D" id="3.30.559.30">
    <property type="entry name" value="Nonribosomal peptide synthetase, condensation domain"/>
    <property type="match status" value="1"/>
</dbReference>
<dbReference type="GO" id="GO:0009366">
    <property type="term" value="C:enterobactin synthetase complex"/>
    <property type="evidence" value="ECO:0007669"/>
    <property type="project" value="TreeGrafter"/>
</dbReference>
<dbReference type="SUPFAM" id="SSF52777">
    <property type="entry name" value="CoA-dependent acyltransferases"/>
    <property type="match status" value="2"/>
</dbReference>
<dbReference type="Pfam" id="PF00668">
    <property type="entry name" value="Condensation"/>
    <property type="match status" value="1"/>
</dbReference>
<gene>
    <name evidence="2" type="ORF">Rhe02_10230</name>
</gene>